<keyword evidence="2" id="KW-1185">Reference proteome</keyword>
<gene>
    <name evidence="1" type="ORF">SPELUC_LOCUS16874</name>
</gene>
<organism evidence="1 2">
    <name type="scientific">Cetraspora pellucida</name>
    <dbReference type="NCBI Taxonomy" id="1433469"/>
    <lineage>
        <taxon>Eukaryota</taxon>
        <taxon>Fungi</taxon>
        <taxon>Fungi incertae sedis</taxon>
        <taxon>Mucoromycota</taxon>
        <taxon>Glomeromycotina</taxon>
        <taxon>Glomeromycetes</taxon>
        <taxon>Diversisporales</taxon>
        <taxon>Gigasporaceae</taxon>
        <taxon>Cetraspora</taxon>
    </lineage>
</organism>
<reference evidence="1" key="1">
    <citation type="submission" date="2021-06" db="EMBL/GenBank/DDBJ databases">
        <authorList>
            <person name="Kallberg Y."/>
            <person name="Tangrot J."/>
            <person name="Rosling A."/>
        </authorList>
    </citation>
    <scope>NUCLEOTIDE SEQUENCE</scope>
    <source>
        <strain evidence="1">28 12/20/2015</strain>
    </source>
</reference>
<accession>A0ACA9RCR4</accession>
<evidence type="ECO:0000313" key="1">
    <source>
        <dbReference type="EMBL" id="CAG8786834.1"/>
    </source>
</evidence>
<proteinExistence type="predicted"/>
<feature type="non-terminal residue" evidence="1">
    <location>
        <position position="1"/>
    </location>
</feature>
<comment type="caution">
    <text evidence="1">The sequence shown here is derived from an EMBL/GenBank/DDBJ whole genome shotgun (WGS) entry which is preliminary data.</text>
</comment>
<protein>
    <submittedName>
        <fullName evidence="1">12593_t:CDS:1</fullName>
    </submittedName>
</protein>
<name>A0ACA9RCR4_9GLOM</name>
<dbReference type="Proteomes" id="UP000789366">
    <property type="component" value="Unassembled WGS sequence"/>
</dbReference>
<dbReference type="EMBL" id="CAJVPW010065222">
    <property type="protein sequence ID" value="CAG8786834.1"/>
    <property type="molecule type" value="Genomic_DNA"/>
</dbReference>
<evidence type="ECO:0000313" key="2">
    <source>
        <dbReference type="Proteomes" id="UP000789366"/>
    </source>
</evidence>
<sequence length="57" mass="6617">NYKKVCNKIRVEALVIKKTDFDAVTTSQNLDPEEAKNLKFDQKCSIPDIIALKHFYM</sequence>